<evidence type="ECO:0000256" key="1">
    <source>
        <dbReference type="SAM" id="MobiDB-lite"/>
    </source>
</evidence>
<dbReference type="STRING" id="945553.A0A0D2PPQ9"/>
<dbReference type="AlphaFoldDB" id="A0A0D2PPQ9"/>
<sequence length="1030" mass="117494">MWGQVDGNHGCSELDEMKPRPGAQFRSNSDRSIQTWITSDYLKESILLTSLFSWSWQIEISEKYQPHAFSALRTNMPTSFDYARGSAFVDNGRLYYSPNCSRPVVIPLRGPFSESTSPFTRRRLAFSDFLQPVWWSQSWSWLSFVPLQPTYTSFPFEPLTWMPPVVLVQVAISNSSGEQEIKEMFKMQEDVAFTWLEREQLLVSAANKIRLKHGISSTTPPLPSSFGFARAHKSHALAKQMISISRDWFGVLMGWLASIIAEVSISKHQRVHPENLPVPYWYWFLSVEGMPHHWLDGLRFSPVGLVGHDTLRAGIIFSWAEYQHGRPPIDFFYDHSIPIFFPWSIKEEQLIGRDSSLSYLRPPNELIQNALSFLSKSPQSLPLAAFTMKCFFRADYDGPLQKETLRVLDARSASSFVLKIMKDLFLSQYTTLTEFTAVPEAMDQLADAMAAIPEDQRRAAEAAASVPQQIMLPKELQPIGVSNGVLLDWKDFFISRAKRHKEKLLSASDLYKEAIENRRRQPPTKKTKMFAWEIIKTPGALTLYRRNQITRSAFEDILDDNDVHIYDPIINEWDFFPGFVKDPEGQVEDGVPALRLAPPVVYRHYYDDDDSDDSSNNEENHLVDSGPVAPHSLPSSRSAHQAATADEEGELVEDDPDVSCDLEETLCFMYGWKRTHGYEMLPELTKSLDWRGVEKILGFSSTPAAQEIEKLAITSFVTILAMGPLFSQKLSVNLDDLNSKNRDPLCLSFDFRNILRLTDGIFIFHSLPSEACNWLLAVRSPEIVLYIARLLVSYPRHTNVTLARHLLERGIGMYTLLHLRSNTLEVPISAVPQHPFNSQCSFREYGYHFSSLDFQSYTYRCRQLLGEIGRSALLQGGILARIAREFISIETALDGPSRRVFINGTGVSFQSETNGYKYWDDEISQTEIDIICGTYLLPAVQMGQIKVVSWFPPPSVWAANGFAWLEWTEASENLFKDILRKIWANKFQPLSKVDWRKKLRGFGGTRKLLEANAHRSVEFLSSHCSVRQTI</sequence>
<dbReference type="OrthoDB" id="3270336at2759"/>
<name>A0A0D2PPQ9_HYPSF</name>
<feature type="region of interest" description="Disordered" evidence="1">
    <location>
        <begin position="1"/>
        <end position="27"/>
    </location>
</feature>
<feature type="compositionally biased region" description="Acidic residues" evidence="1">
    <location>
        <begin position="607"/>
        <end position="616"/>
    </location>
</feature>
<dbReference type="Proteomes" id="UP000054270">
    <property type="component" value="Unassembled WGS sequence"/>
</dbReference>
<accession>A0A0D2PPQ9</accession>
<organism evidence="2 3">
    <name type="scientific">Hypholoma sublateritium (strain FD-334 SS-4)</name>
    <dbReference type="NCBI Taxonomy" id="945553"/>
    <lineage>
        <taxon>Eukaryota</taxon>
        <taxon>Fungi</taxon>
        <taxon>Dikarya</taxon>
        <taxon>Basidiomycota</taxon>
        <taxon>Agaricomycotina</taxon>
        <taxon>Agaricomycetes</taxon>
        <taxon>Agaricomycetidae</taxon>
        <taxon>Agaricales</taxon>
        <taxon>Agaricineae</taxon>
        <taxon>Strophariaceae</taxon>
        <taxon>Hypholoma</taxon>
    </lineage>
</organism>
<feature type="compositionally biased region" description="Acidic residues" evidence="1">
    <location>
        <begin position="645"/>
        <end position="656"/>
    </location>
</feature>
<keyword evidence="3" id="KW-1185">Reference proteome</keyword>
<evidence type="ECO:0000313" key="3">
    <source>
        <dbReference type="Proteomes" id="UP000054270"/>
    </source>
</evidence>
<reference evidence="3" key="1">
    <citation type="submission" date="2014-04" db="EMBL/GenBank/DDBJ databases">
        <title>Evolutionary Origins and Diversification of the Mycorrhizal Mutualists.</title>
        <authorList>
            <consortium name="DOE Joint Genome Institute"/>
            <consortium name="Mycorrhizal Genomics Consortium"/>
            <person name="Kohler A."/>
            <person name="Kuo A."/>
            <person name="Nagy L.G."/>
            <person name="Floudas D."/>
            <person name="Copeland A."/>
            <person name="Barry K.W."/>
            <person name="Cichocki N."/>
            <person name="Veneault-Fourrey C."/>
            <person name="LaButti K."/>
            <person name="Lindquist E.A."/>
            <person name="Lipzen A."/>
            <person name="Lundell T."/>
            <person name="Morin E."/>
            <person name="Murat C."/>
            <person name="Riley R."/>
            <person name="Ohm R."/>
            <person name="Sun H."/>
            <person name="Tunlid A."/>
            <person name="Henrissat B."/>
            <person name="Grigoriev I.V."/>
            <person name="Hibbett D.S."/>
            <person name="Martin F."/>
        </authorList>
    </citation>
    <scope>NUCLEOTIDE SEQUENCE [LARGE SCALE GENOMIC DNA]</scope>
    <source>
        <strain evidence="3">FD-334 SS-4</strain>
    </source>
</reference>
<protein>
    <submittedName>
        <fullName evidence="2">Uncharacterized protein</fullName>
    </submittedName>
</protein>
<gene>
    <name evidence="2" type="ORF">HYPSUDRAFT_55211</name>
</gene>
<dbReference type="EMBL" id="KN817554">
    <property type="protein sequence ID" value="KJA21890.1"/>
    <property type="molecule type" value="Genomic_DNA"/>
</dbReference>
<feature type="region of interest" description="Disordered" evidence="1">
    <location>
        <begin position="606"/>
        <end position="656"/>
    </location>
</feature>
<evidence type="ECO:0000313" key="2">
    <source>
        <dbReference type="EMBL" id="KJA21890.1"/>
    </source>
</evidence>
<proteinExistence type="predicted"/>